<dbReference type="PATRIC" id="fig|742727.4.peg.977"/>
<gene>
    <name evidence="5" type="ORF">HMPREF9447_00978</name>
</gene>
<organism evidence="5 6">
    <name type="scientific">Bacteroides oleiciplenus YIT 12058</name>
    <dbReference type="NCBI Taxonomy" id="742727"/>
    <lineage>
        <taxon>Bacteria</taxon>
        <taxon>Pseudomonadati</taxon>
        <taxon>Bacteroidota</taxon>
        <taxon>Bacteroidia</taxon>
        <taxon>Bacteroidales</taxon>
        <taxon>Bacteroidaceae</taxon>
        <taxon>Bacteroides</taxon>
    </lineage>
</organism>
<evidence type="ECO:0000313" key="5">
    <source>
        <dbReference type="EMBL" id="EKU91992.1"/>
    </source>
</evidence>
<dbReference type="PANTHER" id="PTHR46796:SF13">
    <property type="entry name" value="HTH-TYPE TRANSCRIPTIONAL ACTIVATOR RHAS"/>
    <property type="match status" value="1"/>
</dbReference>
<name>K9EM57_9BACE</name>
<dbReference type="SMART" id="SM00342">
    <property type="entry name" value="HTH_ARAC"/>
    <property type="match status" value="1"/>
</dbReference>
<dbReference type="eggNOG" id="COG2207">
    <property type="taxonomic scope" value="Bacteria"/>
</dbReference>
<comment type="caution">
    <text evidence="5">The sequence shown here is derived from an EMBL/GenBank/DDBJ whole genome shotgun (WGS) entry which is preliminary data.</text>
</comment>
<accession>K9EM57</accession>
<keyword evidence="2" id="KW-0238">DNA-binding</keyword>
<dbReference type="Proteomes" id="UP000009872">
    <property type="component" value="Unassembled WGS sequence"/>
</dbReference>
<keyword evidence="6" id="KW-1185">Reference proteome</keyword>
<feature type="domain" description="HTH araC/xylS-type" evidence="4">
    <location>
        <begin position="165"/>
        <end position="266"/>
    </location>
</feature>
<dbReference type="EMBL" id="ADLF01000003">
    <property type="protein sequence ID" value="EKU91992.1"/>
    <property type="molecule type" value="Genomic_DNA"/>
</dbReference>
<evidence type="ECO:0000259" key="4">
    <source>
        <dbReference type="PROSITE" id="PS01124"/>
    </source>
</evidence>
<proteinExistence type="predicted"/>
<dbReference type="PANTHER" id="PTHR46796">
    <property type="entry name" value="HTH-TYPE TRANSCRIPTIONAL ACTIVATOR RHAS-RELATED"/>
    <property type="match status" value="1"/>
</dbReference>
<keyword evidence="3" id="KW-0804">Transcription</keyword>
<reference evidence="5 6" key="1">
    <citation type="submission" date="2012-09" db="EMBL/GenBank/DDBJ databases">
        <title>The Genome Sequence of Bacteroides oleiciplenus YIT 12058.</title>
        <authorList>
            <consortium name="The Broad Institute Genome Sequencing Platform"/>
            <person name="Earl A."/>
            <person name="Ward D."/>
            <person name="Feldgarden M."/>
            <person name="Gevers D."/>
            <person name="Morotomi M."/>
            <person name="Walker B."/>
            <person name="Young S.K."/>
            <person name="Zeng Q."/>
            <person name="Gargeya S."/>
            <person name="Fitzgerald M."/>
            <person name="Haas B."/>
            <person name="Abouelleil A."/>
            <person name="Alvarado L."/>
            <person name="Arachchi H.M."/>
            <person name="Berlin A.M."/>
            <person name="Chapman S.B."/>
            <person name="Goldberg J."/>
            <person name="Griggs A."/>
            <person name="Gujja S."/>
            <person name="Hansen M."/>
            <person name="Howarth C."/>
            <person name="Imamovic A."/>
            <person name="Larimer J."/>
            <person name="McCowen C."/>
            <person name="Montmayeur A."/>
            <person name="Murphy C."/>
            <person name="Neiman D."/>
            <person name="Pearson M."/>
            <person name="Priest M."/>
            <person name="Roberts A."/>
            <person name="Saif S."/>
            <person name="Shea T."/>
            <person name="Sisk P."/>
            <person name="Sykes S."/>
            <person name="Wortman J."/>
            <person name="Nusbaum C."/>
            <person name="Birren B."/>
        </authorList>
    </citation>
    <scope>NUCLEOTIDE SEQUENCE [LARGE SCALE GENOMIC DNA]</scope>
    <source>
        <strain evidence="5 6">YIT 12058</strain>
    </source>
</reference>
<dbReference type="InterPro" id="IPR018060">
    <property type="entry name" value="HTH_AraC"/>
</dbReference>
<dbReference type="GO" id="GO:0043565">
    <property type="term" value="F:sequence-specific DNA binding"/>
    <property type="evidence" value="ECO:0007669"/>
    <property type="project" value="InterPro"/>
</dbReference>
<dbReference type="InterPro" id="IPR050204">
    <property type="entry name" value="AraC_XylS_family_regulators"/>
</dbReference>
<dbReference type="InterPro" id="IPR046532">
    <property type="entry name" value="DUF6597"/>
</dbReference>
<dbReference type="HOGENOM" id="CLU_066193_4_1_10"/>
<dbReference type="GO" id="GO:0003700">
    <property type="term" value="F:DNA-binding transcription factor activity"/>
    <property type="evidence" value="ECO:0007669"/>
    <property type="project" value="InterPro"/>
</dbReference>
<evidence type="ECO:0000256" key="2">
    <source>
        <dbReference type="ARBA" id="ARBA00023125"/>
    </source>
</evidence>
<evidence type="ECO:0000313" key="6">
    <source>
        <dbReference type="Proteomes" id="UP000009872"/>
    </source>
</evidence>
<dbReference type="STRING" id="742727.HMPREF9447_00978"/>
<evidence type="ECO:0000256" key="1">
    <source>
        <dbReference type="ARBA" id="ARBA00023015"/>
    </source>
</evidence>
<dbReference type="Gene3D" id="1.10.10.60">
    <property type="entry name" value="Homeodomain-like"/>
    <property type="match status" value="1"/>
</dbReference>
<sequence length="280" mass="32544">MRARPIIYMYKEYSPCPLLSPYIDKYWELKGNPGYGMRINILPDGCTDFIFTLGEATQAVNSDLKMKPYRAYFIGPMNTYSELTTYTETIHMLGVRFLPCGLSRFIRLPLHELTNQRMNADEVSNFFDTSFTERLCEESSFGDRVKIIEELFIRSLYKHDLPADSQIIFAIEQINRYQGKLSIQSLMDDICLCQRQFERKFKMNTGYTPKIYSRIMKFKNAVDLLRNNTCDNLLSTAVHAGYYDVPHLSREIKNLSGSTPYSFMSRPTSEEEATLTYVEP</sequence>
<evidence type="ECO:0000256" key="3">
    <source>
        <dbReference type="ARBA" id="ARBA00023163"/>
    </source>
</evidence>
<dbReference type="AlphaFoldDB" id="K9EM57"/>
<keyword evidence="1" id="KW-0805">Transcription regulation</keyword>
<protein>
    <recommendedName>
        <fullName evidence="4">HTH araC/xylS-type domain-containing protein</fullName>
    </recommendedName>
</protein>
<dbReference type="Pfam" id="PF12833">
    <property type="entry name" value="HTH_18"/>
    <property type="match status" value="1"/>
</dbReference>
<dbReference type="Pfam" id="PF20240">
    <property type="entry name" value="DUF6597"/>
    <property type="match status" value="1"/>
</dbReference>
<dbReference type="PROSITE" id="PS01124">
    <property type="entry name" value="HTH_ARAC_FAMILY_2"/>
    <property type="match status" value="1"/>
</dbReference>